<protein>
    <submittedName>
        <fullName evidence="1">Uncharacterized protein</fullName>
    </submittedName>
</protein>
<evidence type="ECO:0000313" key="2">
    <source>
        <dbReference type="Proteomes" id="UP000308600"/>
    </source>
</evidence>
<dbReference type="EMBL" id="ML208717">
    <property type="protein sequence ID" value="TFK60917.1"/>
    <property type="molecule type" value="Genomic_DNA"/>
</dbReference>
<evidence type="ECO:0000313" key="1">
    <source>
        <dbReference type="EMBL" id="TFK60917.1"/>
    </source>
</evidence>
<keyword evidence="2" id="KW-1185">Reference proteome</keyword>
<gene>
    <name evidence="1" type="ORF">BDN72DRAFT_883406</name>
</gene>
<proteinExistence type="predicted"/>
<accession>A0ACD3A5D8</accession>
<sequence length="404" mass="45341">MPGYGFPGAPLRRPEGDNSALWASIVSECHRIRFILGVVGSSVANFNQPMPLLEHVIIPSECVLSPSVISPSLRTLVLSKCDFTWNYWPTLPHLTTLEVEDPVQRVSFDSFLVILFGCPRLEHLTIKNIFPASTSSQPHDLKPAEPSLLLPRLSSLHANESPFSSELLCRLRFTDNFSIIDLDAGPITADSVPLIMQALNHILLESSKTILSVQLTKGHWSRNPCSLDLAGPEPKYPFIRLKLDIWHQGKKNFSSCAQYLSVLPLDKMEDLETDIFDNPALWKESGLSQLSNLRRVDVSGEGVAFLEHLAKDYQEFRNSNGEWSLSFTSLRDVEMTGTIFTAEVKNMTFATLAGRNSAGYRLKSIKVMGIDPRAIVSDKELEEYVDDVDVSFRTVQQLMYDLEW</sequence>
<organism evidence="1 2">
    <name type="scientific">Pluteus cervinus</name>
    <dbReference type="NCBI Taxonomy" id="181527"/>
    <lineage>
        <taxon>Eukaryota</taxon>
        <taxon>Fungi</taxon>
        <taxon>Dikarya</taxon>
        <taxon>Basidiomycota</taxon>
        <taxon>Agaricomycotina</taxon>
        <taxon>Agaricomycetes</taxon>
        <taxon>Agaricomycetidae</taxon>
        <taxon>Agaricales</taxon>
        <taxon>Pluteineae</taxon>
        <taxon>Pluteaceae</taxon>
        <taxon>Pluteus</taxon>
    </lineage>
</organism>
<dbReference type="Proteomes" id="UP000308600">
    <property type="component" value="Unassembled WGS sequence"/>
</dbReference>
<reference evidence="1 2" key="1">
    <citation type="journal article" date="2019" name="Nat. Ecol. Evol.">
        <title>Megaphylogeny resolves global patterns of mushroom evolution.</title>
        <authorList>
            <person name="Varga T."/>
            <person name="Krizsan K."/>
            <person name="Foldi C."/>
            <person name="Dima B."/>
            <person name="Sanchez-Garcia M."/>
            <person name="Sanchez-Ramirez S."/>
            <person name="Szollosi G.J."/>
            <person name="Szarkandi J.G."/>
            <person name="Papp V."/>
            <person name="Albert L."/>
            <person name="Andreopoulos W."/>
            <person name="Angelini C."/>
            <person name="Antonin V."/>
            <person name="Barry K.W."/>
            <person name="Bougher N.L."/>
            <person name="Buchanan P."/>
            <person name="Buyck B."/>
            <person name="Bense V."/>
            <person name="Catcheside P."/>
            <person name="Chovatia M."/>
            <person name="Cooper J."/>
            <person name="Damon W."/>
            <person name="Desjardin D."/>
            <person name="Finy P."/>
            <person name="Geml J."/>
            <person name="Haridas S."/>
            <person name="Hughes K."/>
            <person name="Justo A."/>
            <person name="Karasinski D."/>
            <person name="Kautmanova I."/>
            <person name="Kiss B."/>
            <person name="Kocsube S."/>
            <person name="Kotiranta H."/>
            <person name="LaButti K.M."/>
            <person name="Lechner B.E."/>
            <person name="Liimatainen K."/>
            <person name="Lipzen A."/>
            <person name="Lukacs Z."/>
            <person name="Mihaltcheva S."/>
            <person name="Morgado L.N."/>
            <person name="Niskanen T."/>
            <person name="Noordeloos M.E."/>
            <person name="Ohm R.A."/>
            <person name="Ortiz-Santana B."/>
            <person name="Ovrebo C."/>
            <person name="Racz N."/>
            <person name="Riley R."/>
            <person name="Savchenko A."/>
            <person name="Shiryaev A."/>
            <person name="Soop K."/>
            <person name="Spirin V."/>
            <person name="Szebenyi C."/>
            <person name="Tomsovsky M."/>
            <person name="Tulloss R.E."/>
            <person name="Uehling J."/>
            <person name="Grigoriev I.V."/>
            <person name="Vagvolgyi C."/>
            <person name="Papp T."/>
            <person name="Martin F.M."/>
            <person name="Miettinen O."/>
            <person name="Hibbett D.S."/>
            <person name="Nagy L.G."/>
        </authorList>
    </citation>
    <scope>NUCLEOTIDE SEQUENCE [LARGE SCALE GENOMIC DNA]</scope>
    <source>
        <strain evidence="1 2">NL-1719</strain>
    </source>
</reference>
<name>A0ACD3A5D8_9AGAR</name>